<evidence type="ECO:0000256" key="10">
    <source>
        <dbReference type="SAM" id="SignalP"/>
    </source>
</evidence>
<evidence type="ECO:0000256" key="1">
    <source>
        <dbReference type="ARBA" id="ARBA00004370"/>
    </source>
</evidence>
<evidence type="ECO:0000256" key="6">
    <source>
        <dbReference type="ARBA" id="ARBA00022741"/>
    </source>
</evidence>
<evidence type="ECO:0000256" key="4">
    <source>
        <dbReference type="ARBA" id="ARBA00022729"/>
    </source>
</evidence>
<accession>A0A843XKU8</accession>
<dbReference type="InterPro" id="IPR032675">
    <property type="entry name" value="LRR_dom_sf"/>
</dbReference>
<comment type="subcellular location">
    <subcellularLocation>
        <location evidence="1">Membrane</location>
    </subcellularLocation>
</comment>
<dbReference type="InterPro" id="IPR013210">
    <property type="entry name" value="LRR_N_plant-typ"/>
</dbReference>
<evidence type="ECO:0000256" key="9">
    <source>
        <dbReference type="ARBA" id="ARBA00023136"/>
    </source>
</evidence>
<dbReference type="GO" id="GO:0016020">
    <property type="term" value="C:membrane"/>
    <property type="evidence" value="ECO:0007669"/>
    <property type="project" value="UniProtKB-SubCell"/>
</dbReference>
<dbReference type="GO" id="GO:0005524">
    <property type="term" value="F:ATP binding"/>
    <property type="evidence" value="ECO:0007669"/>
    <property type="project" value="UniProtKB-KW"/>
</dbReference>
<protein>
    <recommendedName>
        <fullName evidence="11">Leucine-rich repeat-containing N-terminal plant-type domain-containing protein</fullName>
    </recommendedName>
</protein>
<dbReference type="InterPro" id="IPR001611">
    <property type="entry name" value="Leu-rich_rpt"/>
</dbReference>
<dbReference type="Proteomes" id="UP000652761">
    <property type="component" value="Unassembled WGS sequence"/>
</dbReference>
<dbReference type="PANTHER" id="PTHR48010">
    <property type="entry name" value="OS05G0588300 PROTEIN"/>
    <property type="match status" value="1"/>
</dbReference>
<organism evidence="12 13">
    <name type="scientific">Colocasia esculenta</name>
    <name type="common">Wild taro</name>
    <name type="synonym">Arum esculentum</name>
    <dbReference type="NCBI Taxonomy" id="4460"/>
    <lineage>
        <taxon>Eukaryota</taxon>
        <taxon>Viridiplantae</taxon>
        <taxon>Streptophyta</taxon>
        <taxon>Embryophyta</taxon>
        <taxon>Tracheophyta</taxon>
        <taxon>Spermatophyta</taxon>
        <taxon>Magnoliopsida</taxon>
        <taxon>Liliopsida</taxon>
        <taxon>Araceae</taxon>
        <taxon>Aroideae</taxon>
        <taxon>Colocasieae</taxon>
        <taxon>Colocasia</taxon>
    </lineage>
</organism>
<name>A0A843XKU8_COLES</name>
<dbReference type="Pfam" id="PF13855">
    <property type="entry name" value="LRR_8"/>
    <property type="match status" value="1"/>
</dbReference>
<feature type="signal peptide" evidence="10">
    <location>
        <begin position="1"/>
        <end position="16"/>
    </location>
</feature>
<feature type="domain" description="Leucine-rich repeat-containing N-terminal plant-type" evidence="11">
    <location>
        <begin position="188"/>
        <end position="220"/>
    </location>
</feature>
<dbReference type="Gene3D" id="3.80.10.10">
    <property type="entry name" value="Ribonuclease Inhibitor"/>
    <property type="match status" value="2"/>
</dbReference>
<reference evidence="12" key="1">
    <citation type="submission" date="2017-07" db="EMBL/GenBank/DDBJ databases">
        <title>Taro Niue Genome Assembly and Annotation.</title>
        <authorList>
            <person name="Atibalentja N."/>
            <person name="Keating K."/>
            <person name="Fields C.J."/>
        </authorList>
    </citation>
    <scope>NUCLEOTIDE SEQUENCE</scope>
    <source>
        <strain evidence="12">Niue_2</strain>
        <tissue evidence="12">Leaf</tissue>
    </source>
</reference>
<proteinExistence type="predicted"/>
<gene>
    <name evidence="12" type="ORF">Taro_052760</name>
</gene>
<keyword evidence="4 10" id="KW-0732">Signal</keyword>
<keyword evidence="6" id="KW-0547">Nucleotide-binding</keyword>
<keyword evidence="7" id="KW-0067">ATP-binding</keyword>
<evidence type="ECO:0000313" key="12">
    <source>
        <dbReference type="EMBL" id="MQM19750.1"/>
    </source>
</evidence>
<dbReference type="EMBL" id="NMUH01009172">
    <property type="protein sequence ID" value="MQM19750.1"/>
    <property type="molecule type" value="Genomic_DNA"/>
</dbReference>
<keyword evidence="13" id="KW-1185">Reference proteome</keyword>
<dbReference type="PANTHER" id="PTHR48010:SF76">
    <property type="entry name" value="INACTIVE RECEPTOR KINASE RLK902-RELATED"/>
    <property type="match status" value="1"/>
</dbReference>
<keyword evidence="8" id="KW-1133">Transmembrane helix</keyword>
<dbReference type="OrthoDB" id="1740002at2759"/>
<evidence type="ECO:0000256" key="2">
    <source>
        <dbReference type="ARBA" id="ARBA00022614"/>
    </source>
</evidence>
<dbReference type="Pfam" id="PF08263">
    <property type="entry name" value="LRRNT_2"/>
    <property type="match status" value="1"/>
</dbReference>
<sequence length="418" mass="46103">MLWCMVRMMTNLRIKLLELRLRAILLWLELKKTSLKRFAGVWSLPEALLRTPAGSQRWRWLRMPRLAPETPALFWFVLRYRLLWSWATRLHPKVGGITAGGSGSLAPLPSFVAFSSGNALPAKSAPRPKERCLQTLSPIPGGIIAEGIVVSSRDASLGSNTTGEPVGGAEMAGVASMAVSEPSLFFPDRAALQAFRTAVGRSALSWNDSLSPCSWQGIVCELGRMTQLRLPGIGLMGTIPAGVLGNLTELRMLSLRFNALSGTLLPDLASLVQLRNLYLQDNSFSGQISASIFALQNLLRLNLGRNRFSRGISSEFGNLKRLRTLYLDRNQLSGQIPDVNFDLDQFIVSYNRLNGLIPRSLRSKPADAFMDLVCEACRSWGAALERIWRWGVRSGGVLRPVQSTWTRMAQLGGLELAI</sequence>
<keyword evidence="5" id="KW-0677">Repeat</keyword>
<dbReference type="InterPro" id="IPR050994">
    <property type="entry name" value="At_inactive_RLKs"/>
</dbReference>
<feature type="chain" id="PRO_5032361798" description="Leucine-rich repeat-containing N-terminal plant-type domain-containing protein" evidence="10">
    <location>
        <begin position="17"/>
        <end position="418"/>
    </location>
</feature>
<dbReference type="FunFam" id="3.80.10.10:FF:000234">
    <property type="entry name" value="Probable inactive receptor kinase RLK902"/>
    <property type="match status" value="1"/>
</dbReference>
<dbReference type="AlphaFoldDB" id="A0A843XKU8"/>
<evidence type="ECO:0000256" key="7">
    <source>
        <dbReference type="ARBA" id="ARBA00022840"/>
    </source>
</evidence>
<evidence type="ECO:0000256" key="3">
    <source>
        <dbReference type="ARBA" id="ARBA00022692"/>
    </source>
</evidence>
<keyword evidence="2" id="KW-0433">Leucine-rich repeat</keyword>
<keyword evidence="3" id="KW-0812">Transmembrane</keyword>
<evidence type="ECO:0000259" key="11">
    <source>
        <dbReference type="Pfam" id="PF08263"/>
    </source>
</evidence>
<evidence type="ECO:0000256" key="8">
    <source>
        <dbReference type="ARBA" id="ARBA00022989"/>
    </source>
</evidence>
<keyword evidence="9" id="KW-0472">Membrane</keyword>
<evidence type="ECO:0000313" key="13">
    <source>
        <dbReference type="Proteomes" id="UP000652761"/>
    </source>
</evidence>
<dbReference type="SUPFAM" id="SSF52058">
    <property type="entry name" value="L domain-like"/>
    <property type="match status" value="1"/>
</dbReference>
<comment type="caution">
    <text evidence="12">The sequence shown here is derived from an EMBL/GenBank/DDBJ whole genome shotgun (WGS) entry which is preliminary data.</text>
</comment>
<evidence type="ECO:0000256" key="5">
    <source>
        <dbReference type="ARBA" id="ARBA00022737"/>
    </source>
</evidence>